<accession>A0A0V0Q7Z2</accession>
<dbReference type="GO" id="GO:0016020">
    <property type="term" value="C:membrane"/>
    <property type="evidence" value="ECO:0007669"/>
    <property type="project" value="UniProtKB-SubCell"/>
</dbReference>
<comment type="caution">
    <text evidence="6">The sequence shown here is derived from an EMBL/GenBank/DDBJ whole genome shotgun (WGS) entry which is preliminary data.</text>
</comment>
<keyword evidence="5" id="KW-0813">Transport</keyword>
<evidence type="ECO:0000256" key="1">
    <source>
        <dbReference type="ARBA" id="ARBA00004141"/>
    </source>
</evidence>
<dbReference type="PANTHER" id="PTHR46181">
    <property type="entry name" value="MITOCHONDRIAL GLYCINE TRANSPORTER"/>
    <property type="match status" value="1"/>
</dbReference>
<dbReference type="SUPFAM" id="SSF103506">
    <property type="entry name" value="Mitochondrial carrier"/>
    <property type="match status" value="1"/>
</dbReference>
<dbReference type="GO" id="GO:0015187">
    <property type="term" value="F:glycine transmembrane transporter activity"/>
    <property type="evidence" value="ECO:0007669"/>
    <property type="project" value="TreeGrafter"/>
</dbReference>
<dbReference type="EMBL" id="LDAU01000256">
    <property type="protein sequence ID" value="KRW98282.1"/>
    <property type="molecule type" value="Genomic_DNA"/>
</dbReference>
<evidence type="ECO:0000313" key="7">
    <source>
        <dbReference type="Proteomes" id="UP000054937"/>
    </source>
</evidence>
<keyword evidence="2 4" id="KW-0812">Transmembrane</keyword>
<proteinExistence type="inferred from homology"/>
<dbReference type="InterPro" id="IPR023395">
    <property type="entry name" value="MCP_dom_sf"/>
</dbReference>
<reference evidence="6 7" key="1">
    <citation type="journal article" date="2015" name="Sci. Rep.">
        <title>Genome of the facultative scuticociliatosis pathogen Pseudocohnilembus persalinus provides insight into its virulence through horizontal gene transfer.</title>
        <authorList>
            <person name="Xiong J."/>
            <person name="Wang G."/>
            <person name="Cheng J."/>
            <person name="Tian M."/>
            <person name="Pan X."/>
            <person name="Warren A."/>
            <person name="Jiang C."/>
            <person name="Yuan D."/>
            <person name="Miao W."/>
        </authorList>
    </citation>
    <scope>NUCLEOTIDE SEQUENCE [LARGE SCALE GENOMIC DNA]</scope>
    <source>
        <strain evidence="6">36N120E</strain>
    </source>
</reference>
<dbReference type="FunCoup" id="A0A0V0Q7Z2">
    <property type="interactions" value="79"/>
</dbReference>
<dbReference type="GO" id="GO:0005739">
    <property type="term" value="C:mitochondrion"/>
    <property type="evidence" value="ECO:0007669"/>
    <property type="project" value="TreeGrafter"/>
</dbReference>
<organism evidence="6 7">
    <name type="scientific">Pseudocohnilembus persalinus</name>
    <name type="common">Ciliate</name>
    <dbReference type="NCBI Taxonomy" id="266149"/>
    <lineage>
        <taxon>Eukaryota</taxon>
        <taxon>Sar</taxon>
        <taxon>Alveolata</taxon>
        <taxon>Ciliophora</taxon>
        <taxon>Intramacronucleata</taxon>
        <taxon>Oligohymenophorea</taxon>
        <taxon>Scuticociliatia</taxon>
        <taxon>Philasterida</taxon>
        <taxon>Pseudocohnilembidae</taxon>
        <taxon>Pseudocohnilembus</taxon>
    </lineage>
</organism>
<sequence>MNNNVESDKQVTNIQGKQKKEQASIFKTIQLSIIISFLVQPFEVLRTTSIIRNNDIKNINFKGFFYLVNKVYKEDGLKGFFRGSTFSLYRNLGSFNFINAAFCRLLSTLLVSPITVLKTRFEIAGQNEYQGIFQSTNKIYQSEGIKGFYTGIVSTLLRDTPASGLQFSMYQNLLIAHKYFHKHIHREHPNLDKNELYLQQCDKQMEYQPNTFVISACGSISGIFSLIIVQPFDNIRVRQQCSKVRQNMIEVSKIIYKNNGIKGFYVGYLPRVIKKAVGGSIIWPMYESFKTKDNQNN</sequence>
<evidence type="ECO:0000256" key="3">
    <source>
        <dbReference type="ARBA" id="ARBA00023136"/>
    </source>
</evidence>
<feature type="repeat" description="Solcar" evidence="4">
    <location>
        <begin position="209"/>
        <end position="292"/>
    </location>
</feature>
<dbReference type="OMA" id="CIHPEST"/>
<dbReference type="GO" id="GO:1904983">
    <property type="term" value="P:glycine import into mitochondrion"/>
    <property type="evidence" value="ECO:0007669"/>
    <property type="project" value="TreeGrafter"/>
</dbReference>
<name>A0A0V0Q7Z2_PSEPJ</name>
<keyword evidence="3 4" id="KW-0472">Membrane</keyword>
<comment type="similarity">
    <text evidence="5">Belongs to the mitochondrial carrier (TC 2.A.29) family.</text>
</comment>
<evidence type="ECO:0000313" key="6">
    <source>
        <dbReference type="EMBL" id="KRW98282.1"/>
    </source>
</evidence>
<dbReference type="InterPro" id="IPR018108">
    <property type="entry name" value="MCP_transmembrane"/>
</dbReference>
<dbReference type="Gene3D" id="1.50.40.10">
    <property type="entry name" value="Mitochondrial carrier domain"/>
    <property type="match status" value="1"/>
</dbReference>
<dbReference type="OrthoDB" id="310160at2759"/>
<dbReference type="InParanoid" id="A0A0V0Q7Z2"/>
<protein>
    <submittedName>
        <fullName evidence="6">Mitochondrial carrier domain</fullName>
    </submittedName>
</protein>
<feature type="repeat" description="Solcar" evidence="4">
    <location>
        <begin position="91"/>
        <end position="176"/>
    </location>
</feature>
<comment type="subcellular location">
    <subcellularLocation>
        <location evidence="1">Membrane</location>
        <topology evidence="1">Multi-pass membrane protein</topology>
    </subcellularLocation>
</comment>
<evidence type="ECO:0000256" key="4">
    <source>
        <dbReference type="PROSITE-ProRule" id="PRU00282"/>
    </source>
</evidence>
<gene>
    <name evidence="6" type="ORF">PPERSA_01720</name>
</gene>
<dbReference type="Proteomes" id="UP000054937">
    <property type="component" value="Unassembled WGS sequence"/>
</dbReference>
<evidence type="ECO:0000256" key="2">
    <source>
        <dbReference type="ARBA" id="ARBA00022692"/>
    </source>
</evidence>
<evidence type="ECO:0000256" key="5">
    <source>
        <dbReference type="RuleBase" id="RU000488"/>
    </source>
</evidence>
<dbReference type="AlphaFoldDB" id="A0A0V0Q7Z2"/>
<dbReference type="PROSITE" id="PS50920">
    <property type="entry name" value="SOLCAR"/>
    <property type="match status" value="2"/>
</dbReference>
<dbReference type="PANTHER" id="PTHR46181:SF3">
    <property type="entry name" value="MITOCHONDRIAL GLYCINE TRANSPORTER"/>
    <property type="match status" value="1"/>
</dbReference>
<keyword evidence="7" id="KW-1185">Reference proteome</keyword>
<dbReference type="Pfam" id="PF00153">
    <property type="entry name" value="Mito_carr"/>
    <property type="match status" value="3"/>
</dbReference>